<reference evidence="2 3" key="1">
    <citation type="submission" date="2017-05" db="EMBL/GenBank/DDBJ databases">
        <title>Complete and WGS of Bordetella genogroups.</title>
        <authorList>
            <person name="Spilker T."/>
            <person name="LiPuma J."/>
        </authorList>
    </citation>
    <scope>NUCLEOTIDE SEQUENCE [LARGE SCALE GENOMIC DNA]</scope>
    <source>
        <strain evidence="2 3">AU17164</strain>
    </source>
</reference>
<dbReference type="PANTHER" id="PTHR40265">
    <property type="entry name" value="BLL2707 PROTEIN"/>
    <property type="match status" value="1"/>
</dbReference>
<keyword evidence="3" id="KW-1185">Reference proteome</keyword>
<gene>
    <name evidence="2" type="ORF">CAL13_03175</name>
</gene>
<dbReference type="InterPro" id="IPR029068">
    <property type="entry name" value="Glyas_Bleomycin-R_OHBP_Dase"/>
</dbReference>
<organism evidence="2 3">
    <name type="scientific">Bordetella genomosp. 9</name>
    <dbReference type="NCBI Taxonomy" id="1416803"/>
    <lineage>
        <taxon>Bacteria</taxon>
        <taxon>Pseudomonadati</taxon>
        <taxon>Pseudomonadota</taxon>
        <taxon>Betaproteobacteria</taxon>
        <taxon>Burkholderiales</taxon>
        <taxon>Alcaligenaceae</taxon>
        <taxon>Bordetella</taxon>
    </lineage>
</organism>
<dbReference type="InterPro" id="IPR037523">
    <property type="entry name" value="VOC_core"/>
</dbReference>
<dbReference type="Proteomes" id="UP000194139">
    <property type="component" value="Chromosome"/>
</dbReference>
<sequence length="287" mass="31387">MSLPSVTGLDHYIIRVNDLGSTSDLYRKLGFALAPQGRHHTGTRNQTVILDSNYLELLYFPPEQRATSRFRRYPDDYEGPVAVALQTTDSAAVQRELAAVGIQADAPVSGGRPVHLPDGTEDAAWLNLNFPDGVFGLPDYFTCGHLTRHLVFRPEWQAHENTARRIEALVAVHPEPDSLREAYAKAFGAISIGNADSDGWELRRGSLRLRFLTPAAFSSRYAGIRPPAALNGKWLAGSVIGVRDIARTRDVLVRNGVAIRDGAQDRIVVDPAHAAGALQVFVQEDAS</sequence>
<dbReference type="Pfam" id="PF13468">
    <property type="entry name" value="Glyoxalase_3"/>
    <property type="match status" value="1"/>
</dbReference>
<evidence type="ECO:0000313" key="3">
    <source>
        <dbReference type="Proteomes" id="UP000194139"/>
    </source>
</evidence>
<dbReference type="InterPro" id="IPR025870">
    <property type="entry name" value="Glyoxalase-like_dom"/>
</dbReference>
<dbReference type="Gene3D" id="3.10.180.10">
    <property type="entry name" value="2,3-Dihydroxybiphenyl 1,2-Dioxygenase, domain 1"/>
    <property type="match status" value="1"/>
</dbReference>
<dbReference type="EMBL" id="CP021109">
    <property type="protein sequence ID" value="ARP85328.1"/>
    <property type="molecule type" value="Genomic_DNA"/>
</dbReference>
<protein>
    <recommendedName>
        <fullName evidence="1">VOC domain-containing protein</fullName>
    </recommendedName>
</protein>
<name>A0A1W6YWD8_9BORD</name>
<dbReference type="PANTHER" id="PTHR40265:SF1">
    <property type="entry name" value="GLYOXALASE-LIKE DOMAIN-CONTAINING PROTEIN"/>
    <property type="match status" value="1"/>
</dbReference>
<dbReference type="AlphaFoldDB" id="A0A1W6YWD8"/>
<dbReference type="SUPFAM" id="SSF54593">
    <property type="entry name" value="Glyoxalase/Bleomycin resistance protein/Dihydroxybiphenyl dioxygenase"/>
    <property type="match status" value="1"/>
</dbReference>
<evidence type="ECO:0000313" key="2">
    <source>
        <dbReference type="EMBL" id="ARP85328.1"/>
    </source>
</evidence>
<proteinExistence type="predicted"/>
<dbReference type="RefSeq" id="WP_086071493.1">
    <property type="nucleotide sequence ID" value="NZ_CP021109.1"/>
</dbReference>
<evidence type="ECO:0000259" key="1">
    <source>
        <dbReference type="PROSITE" id="PS51819"/>
    </source>
</evidence>
<feature type="domain" description="VOC" evidence="1">
    <location>
        <begin position="8"/>
        <end position="144"/>
    </location>
</feature>
<accession>A0A1W6YWD8</accession>
<dbReference type="PROSITE" id="PS51819">
    <property type="entry name" value="VOC"/>
    <property type="match status" value="1"/>
</dbReference>